<evidence type="ECO:0000256" key="7">
    <source>
        <dbReference type="ARBA" id="ARBA00023180"/>
    </source>
</evidence>
<keyword evidence="5" id="KW-0472">Membrane</keyword>
<reference evidence="10" key="3">
    <citation type="submission" date="2025-09" db="UniProtKB">
        <authorList>
            <consortium name="Ensembl"/>
        </authorList>
    </citation>
    <scope>IDENTIFICATION</scope>
</reference>
<comment type="subcellular location">
    <subcellularLocation>
        <location evidence="1">Cell membrane</location>
    </subcellularLocation>
</comment>
<keyword evidence="7" id="KW-0325">Glycoprotein</keyword>
<evidence type="ECO:0000256" key="8">
    <source>
        <dbReference type="SAM" id="SignalP"/>
    </source>
</evidence>
<feature type="signal peptide" evidence="8">
    <location>
        <begin position="1"/>
        <end position="24"/>
    </location>
</feature>
<dbReference type="InterPro" id="IPR007110">
    <property type="entry name" value="Ig-like_dom"/>
</dbReference>
<evidence type="ECO:0000256" key="2">
    <source>
        <dbReference type="ARBA" id="ARBA00022475"/>
    </source>
</evidence>
<name>A0A8C9S6M0_SCLFO</name>
<dbReference type="GO" id="GO:0002376">
    <property type="term" value="P:immune system process"/>
    <property type="evidence" value="ECO:0007669"/>
    <property type="project" value="UniProtKB-KW"/>
</dbReference>
<reference evidence="10 11" key="1">
    <citation type="submission" date="2019-04" db="EMBL/GenBank/DDBJ databases">
        <authorList>
            <consortium name="Wellcome Sanger Institute Data Sharing"/>
        </authorList>
    </citation>
    <scope>NUCLEOTIDE SEQUENCE [LARGE SCALE GENOMIC DNA]</scope>
</reference>
<reference evidence="10" key="2">
    <citation type="submission" date="2025-08" db="UniProtKB">
        <authorList>
            <consortium name="Ensembl"/>
        </authorList>
    </citation>
    <scope>IDENTIFICATION</scope>
</reference>
<dbReference type="PROSITE" id="PS50835">
    <property type="entry name" value="IG_LIKE"/>
    <property type="match status" value="1"/>
</dbReference>
<dbReference type="GeneTree" id="ENSGT00940000177616"/>
<protein>
    <recommendedName>
        <fullName evidence="9">Ig-like domain-containing protein</fullName>
    </recommendedName>
</protein>
<dbReference type="AlphaFoldDB" id="A0A8C9S6M0"/>
<dbReference type="Pfam" id="PF07686">
    <property type="entry name" value="V-set"/>
    <property type="match status" value="1"/>
</dbReference>
<proteinExistence type="predicted"/>
<feature type="domain" description="Ig-like" evidence="9">
    <location>
        <begin position="20"/>
        <end position="114"/>
    </location>
</feature>
<dbReference type="OrthoDB" id="6370831at2759"/>
<evidence type="ECO:0000313" key="11">
    <source>
        <dbReference type="Proteomes" id="UP000694397"/>
    </source>
</evidence>
<evidence type="ECO:0000256" key="4">
    <source>
        <dbReference type="ARBA" id="ARBA00022859"/>
    </source>
</evidence>
<dbReference type="Gene3D" id="2.60.40.10">
    <property type="entry name" value="Immunoglobulins"/>
    <property type="match status" value="1"/>
</dbReference>
<dbReference type="InterPro" id="IPR013783">
    <property type="entry name" value="Ig-like_fold"/>
</dbReference>
<dbReference type="PANTHER" id="PTHR19433:SF133">
    <property type="entry name" value="IMMUNE-TYPE RECEPTOR 5 PRECURSOR-RELATED"/>
    <property type="match status" value="1"/>
</dbReference>
<dbReference type="SUPFAM" id="SSF48726">
    <property type="entry name" value="Immunoglobulin"/>
    <property type="match status" value="1"/>
</dbReference>
<feature type="chain" id="PRO_5034548487" description="Ig-like domain-containing protein" evidence="8">
    <location>
        <begin position="25"/>
        <end position="249"/>
    </location>
</feature>
<dbReference type="Ensembl" id="ENSSFOT00015027428.2">
    <property type="protein sequence ID" value="ENSSFOP00015027119.2"/>
    <property type="gene ID" value="ENSSFOG00015017424.2"/>
</dbReference>
<evidence type="ECO:0000256" key="3">
    <source>
        <dbReference type="ARBA" id="ARBA00022729"/>
    </source>
</evidence>
<keyword evidence="2" id="KW-1003">Cell membrane</keyword>
<keyword evidence="11" id="KW-1185">Reference proteome</keyword>
<sequence length="249" mass="28406">LILKLMKILKVLHSIFVYCTEIVSQPLLSYRAQSEDEVTLECYVSWETYAEIFWLKQPPEGRPTCVAVATAHLLDVHYCKEFKDHPRLTAKRNSYSFNISFSSLDLSDTATYYCGALAYNRVTFGNGTKLLLEEEKQGNKLNCVFIGFENQDGYRNYCNNLSSSNVQCKDNVVFFCSHVVLLSIESSGAAHLHLFQLFSNTCHSAVEKKSSKTLESLNSQKLCGIGFTFCFQLVYSQKCHFKNFITFCF</sequence>
<keyword evidence="6" id="KW-1015">Disulfide bond</keyword>
<dbReference type="InterPro" id="IPR036179">
    <property type="entry name" value="Ig-like_dom_sf"/>
</dbReference>
<keyword evidence="3 8" id="KW-0732">Signal</keyword>
<evidence type="ECO:0000313" key="10">
    <source>
        <dbReference type="Ensembl" id="ENSSFOP00015027119.2"/>
    </source>
</evidence>
<evidence type="ECO:0000259" key="9">
    <source>
        <dbReference type="PROSITE" id="PS50835"/>
    </source>
</evidence>
<dbReference type="GO" id="GO:0005886">
    <property type="term" value="C:plasma membrane"/>
    <property type="evidence" value="ECO:0007669"/>
    <property type="project" value="UniProtKB-SubCell"/>
</dbReference>
<organism evidence="10 11">
    <name type="scientific">Scleropages formosus</name>
    <name type="common">Asian bonytongue</name>
    <name type="synonym">Osteoglossum formosum</name>
    <dbReference type="NCBI Taxonomy" id="113540"/>
    <lineage>
        <taxon>Eukaryota</taxon>
        <taxon>Metazoa</taxon>
        <taxon>Chordata</taxon>
        <taxon>Craniata</taxon>
        <taxon>Vertebrata</taxon>
        <taxon>Euteleostomi</taxon>
        <taxon>Actinopterygii</taxon>
        <taxon>Neopterygii</taxon>
        <taxon>Teleostei</taxon>
        <taxon>Osteoglossocephala</taxon>
        <taxon>Osteoglossomorpha</taxon>
        <taxon>Osteoglossiformes</taxon>
        <taxon>Osteoglossidae</taxon>
        <taxon>Scleropages</taxon>
    </lineage>
</organism>
<keyword evidence="4" id="KW-0391">Immunity</keyword>
<evidence type="ECO:0000256" key="1">
    <source>
        <dbReference type="ARBA" id="ARBA00004236"/>
    </source>
</evidence>
<dbReference type="SMART" id="SM00406">
    <property type="entry name" value="IGv"/>
    <property type="match status" value="1"/>
</dbReference>
<dbReference type="Proteomes" id="UP000694397">
    <property type="component" value="Chromosome 13"/>
</dbReference>
<dbReference type="GO" id="GO:0009617">
    <property type="term" value="P:response to bacterium"/>
    <property type="evidence" value="ECO:0007669"/>
    <property type="project" value="TreeGrafter"/>
</dbReference>
<dbReference type="InterPro" id="IPR052051">
    <property type="entry name" value="TCR_complex_component"/>
</dbReference>
<dbReference type="SMART" id="SM00409">
    <property type="entry name" value="IG"/>
    <property type="match status" value="1"/>
</dbReference>
<dbReference type="InterPro" id="IPR013106">
    <property type="entry name" value="Ig_V-set"/>
</dbReference>
<evidence type="ECO:0000256" key="5">
    <source>
        <dbReference type="ARBA" id="ARBA00023136"/>
    </source>
</evidence>
<evidence type="ECO:0000256" key="6">
    <source>
        <dbReference type="ARBA" id="ARBA00023157"/>
    </source>
</evidence>
<accession>A0A8C9S6M0</accession>
<dbReference type="InterPro" id="IPR003599">
    <property type="entry name" value="Ig_sub"/>
</dbReference>
<dbReference type="PANTHER" id="PTHR19433">
    <property type="entry name" value="T-CELL RECEPTOR ALPHA CHAIN V REGION-RELATED"/>
    <property type="match status" value="1"/>
</dbReference>